<evidence type="ECO:0000313" key="2">
    <source>
        <dbReference type="Proteomes" id="UP000467840"/>
    </source>
</evidence>
<gene>
    <name evidence="1" type="ORF">GH714_011143</name>
</gene>
<name>A0A6A6MMA4_HEVBR</name>
<organism evidence="1 2">
    <name type="scientific">Hevea brasiliensis</name>
    <name type="common">Para rubber tree</name>
    <name type="synonym">Siphonia brasiliensis</name>
    <dbReference type="NCBI Taxonomy" id="3981"/>
    <lineage>
        <taxon>Eukaryota</taxon>
        <taxon>Viridiplantae</taxon>
        <taxon>Streptophyta</taxon>
        <taxon>Embryophyta</taxon>
        <taxon>Tracheophyta</taxon>
        <taxon>Spermatophyta</taxon>
        <taxon>Magnoliopsida</taxon>
        <taxon>eudicotyledons</taxon>
        <taxon>Gunneridae</taxon>
        <taxon>Pentapetalae</taxon>
        <taxon>rosids</taxon>
        <taxon>fabids</taxon>
        <taxon>Malpighiales</taxon>
        <taxon>Euphorbiaceae</taxon>
        <taxon>Crotonoideae</taxon>
        <taxon>Micrandreae</taxon>
        <taxon>Hevea</taxon>
    </lineage>
</organism>
<protein>
    <submittedName>
        <fullName evidence="1">Uncharacterized protein</fullName>
    </submittedName>
</protein>
<comment type="caution">
    <text evidence="1">The sequence shown here is derived from an EMBL/GenBank/DDBJ whole genome shotgun (WGS) entry which is preliminary data.</text>
</comment>
<dbReference type="EMBL" id="JAAGAX010000005">
    <property type="protein sequence ID" value="KAF2313468.1"/>
    <property type="molecule type" value="Genomic_DNA"/>
</dbReference>
<sequence>MDSSANEITHDFPPFFKVYKDGRIHRYMSMVHVPAGPDPKQGYNLKMLLSRLRLVSRLVSSSPSSTTRSKIAPRRPLPWWRLAPEHPLPIGYDDSWVGLQWIASHSTV</sequence>
<accession>A0A6A6MMA4</accession>
<dbReference type="Proteomes" id="UP000467840">
    <property type="component" value="Chromosome 15"/>
</dbReference>
<proteinExistence type="predicted"/>
<dbReference type="AlphaFoldDB" id="A0A6A6MMA4"/>
<evidence type="ECO:0000313" key="1">
    <source>
        <dbReference type="EMBL" id="KAF2313468.1"/>
    </source>
</evidence>
<reference evidence="1 2" key="1">
    <citation type="journal article" date="2020" name="Mol. Plant">
        <title>The Chromosome-Based Rubber Tree Genome Provides New Insights into Spurge Genome Evolution and Rubber Biosynthesis.</title>
        <authorList>
            <person name="Liu J."/>
            <person name="Shi C."/>
            <person name="Shi C.C."/>
            <person name="Li W."/>
            <person name="Zhang Q.J."/>
            <person name="Zhang Y."/>
            <person name="Li K."/>
            <person name="Lu H.F."/>
            <person name="Shi C."/>
            <person name="Zhu S.T."/>
            <person name="Xiao Z.Y."/>
            <person name="Nan H."/>
            <person name="Yue Y."/>
            <person name="Zhu X.G."/>
            <person name="Wu Y."/>
            <person name="Hong X.N."/>
            <person name="Fan G.Y."/>
            <person name="Tong Y."/>
            <person name="Zhang D."/>
            <person name="Mao C.L."/>
            <person name="Liu Y.L."/>
            <person name="Hao S.J."/>
            <person name="Liu W.Q."/>
            <person name="Lv M.Q."/>
            <person name="Zhang H.B."/>
            <person name="Liu Y."/>
            <person name="Hu-Tang G.R."/>
            <person name="Wang J.P."/>
            <person name="Wang J.H."/>
            <person name="Sun Y.H."/>
            <person name="Ni S.B."/>
            <person name="Chen W.B."/>
            <person name="Zhang X.C."/>
            <person name="Jiao Y.N."/>
            <person name="Eichler E.E."/>
            <person name="Li G.H."/>
            <person name="Liu X."/>
            <person name="Gao L.Z."/>
        </authorList>
    </citation>
    <scope>NUCLEOTIDE SEQUENCE [LARGE SCALE GENOMIC DNA]</scope>
    <source>
        <strain evidence="2">cv. GT1</strain>
        <tissue evidence="1">Leaf</tissue>
    </source>
</reference>
<keyword evidence="2" id="KW-1185">Reference proteome</keyword>